<gene>
    <name evidence="3" type="ORF">BYL167_LOCUS21392</name>
</gene>
<evidence type="ECO:0000259" key="2">
    <source>
        <dbReference type="Pfam" id="PF00175"/>
    </source>
</evidence>
<evidence type="ECO:0000313" key="3">
    <source>
        <dbReference type="EMBL" id="CAF4148185.1"/>
    </source>
</evidence>
<dbReference type="GO" id="GO:0016491">
    <property type="term" value="F:oxidoreductase activity"/>
    <property type="evidence" value="ECO:0007669"/>
    <property type="project" value="InterPro"/>
</dbReference>
<protein>
    <recommendedName>
        <fullName evidence="2">Oxidoreductase FAD/NAD(P)-binding domain-containing protein</fullName>
    </recommendedName>
</protein>
<name>A0A8S2R6U7_9BILA</name>
<dbReference type="Pfam" id="PF00175">
    <property type="entry name" value="NAD_binding_1"/>
    <property type="match status" value="1"/>
</dbReference>
<evidence type="ECO:0000256" key="1">
    <source>
        <dbReference type="SAM" id="MobiDB-lite"/>
    </source>
</evidence>
<proteinExistence type="predicted"/>
<comment type="caution">
    <text evidence="3">The sequence shown here is derived from an EMBL/GenBank/DDBJ whole genome shotgun (WGS) entry which is preliminary data.</text>
</comment>
<feature type="region of interest" description="Disordered" evidence="1">
    <location>
        <begin position="148"/>
        <end position="180"/>
    </location>
</feature>
<evidence type="ECO:0000313" key="4">
    <source>
        <dbReference type="Proteomes" id="UP000681967"/>
    </source>
</evidence>
<sequence>FTTHHILSQPEPEWTGETGYIKGELLRRLLPPLPQKDNETHRLVCICGPKPFTTLATERSMRLLEISIGNPALSYYTIEKKNLLDCRMSSFLKDLPCRNPESFTKLRSVNAVCQTSVRPTYTAKLDTNVKEIINDPIPLLIHNLSRLQKDKPKKRPIPDDESTTQQRQPSTFIDYDEEFS</sequence>
<dbReference type="Gene3D" id="3.40.50.80">
    <property type="entry name" value="Nucleotide-binding domain of ferredoxin-NADP reductase (FNR) module"/>
    <property type="match status" value="1"/>
</dbReference>
<reference evidence="3" key="1">
    <citation type="submission" date="2021-02" db="EMBL/GenBank/DDBJ databases">
        <authorList>
            <person name="Nowell W R."/>
        </authorList>
    </citation>
    <scope>NUCLEOTIDE SEQUENCE</scope>
</reference>
<dbReference type="EMBL" id="CAJOBH010009738">
    <property type="protein sequence ID" value="CAF4148185.1"/>
    <property type="molecule type" value="Genomic_DNA"/>
</dbReference>
<feature type="domain" description="Oxidoreductase FAD/NAD(P)-binding" evidence="2">
    <location>
        <begin position="3"/>
        <end position="55"/>
    </location>
</feature>
<accession>A0A8S2R6U7</accession>
<feature type="non-terminal residue" evidence="3">
    <location>
        <position position="180"/>
    </location>
</feature>
<organism evidence="3 4">
    <name type="scientific">Rotaria magnacalcarata</name>
    <dbReference type="NCBI Taxonomy" id="392030"/>
    <lineage>
        <taxon>Eukaryota</taxon>
        <taxon>Metazoa</taxon>
        <taxon>Spiralia</taxon>
        <taxon>Gnathifera</taxon>
        <taxon>Rotifera</taxon>
        <taxon>Eurotatoria</taxon>
        <taxon>Bdelloidea</taxon>
        <taxon>Philodinida</taxon>
        <taxon>Philodinidae</taxon>
        <taxon>Rotaria</taxon>
    </lineage>
</organism>
<dbReference type="InterPro" id="IPR039261">
    <property type="entry name" value="FNR_nucleotide-bd"/>
</dbReference>
<dbReference type="AlphaFoldDB" id="A0A8S2R6U7"/>
<dbReference type="Proteomes" id="UP000681967">
    <property type="component" value="Unassembled WGS sequence"/>
</dbReference>
<dbReference type="InterPro" id="IPR001433">
    <property type="entry name" value="OxRdtase_FAD/NAD-bd"/>
</dbReference>
<dbReference type="SUPFAM" id="SSF52343">
    <property type="entry name" value="Ferredoxin reductase-like, C-terminal NADP-linked domain"/>
    <property type="match status" value="1"/>
</dbReference>